<dbReference type="EMBL" id="CP050063">
    <property type="protein sequence ID" value="QIP16788.1"/>
    <property type="molecule type" value="Genomic_DNA"/>
</dbReference>
<feature type="compositionally biased region" description="Acidic residues" evidence="3">
    <location>
        <begin position="144"/>
        <end position="153"/>
    </location>
</feature>
<dbReference type="KEGG" id="spib:G8759_31185"/>
<keyword evidence="1 2" id="KW-0238">DNA-binding</keyword>
<dbReference type="InterPro" id="IPR000424">
    <property type="entry name" value="Primosome_PriB/ssb"/>
</dbReference>
<organism evidence="4 5">
    <name type="scientific">Spirosoma aureum</name>
    <dbReference type="NCBI Taxonomy" id="2692134"/>
    <lineage>
        <taxon>Bacteria</taxon>
        <taxon>Pseudomonadati</taxon>
        <taxon>Bacteroidota</taxon>
        <taxon>Cytophagia</taxon>
        <taxon>Cytophagales</taxon>
        <taxon>Cytophagaceae</taxon>
        <taxon>Spirosoma</taxon>
    </lineage>
</organism>
<dbReference type="InterPro" id="IPR021474">
    <property type="entry name" value="DUF3127"/>
</dbReference>
<evidence type="ECO:0000256" key="3">
    <source>
        <dbReference type="SAM" id="MobiDB-lite"/>
    </source>
</evidence>
<sequence length="153" mass="16569">MANQLAITGKFLGAGTTKQIGQNNRNVRSFWLDITDNPAYPNTPEFQLFGDKVNLVDNLKKGQTIEVKFNINGRKYQRKDTGKDAVMTNLDAWQINVLQMQSAASVPPRPAAAPAPAPMTGPGQYAQTSQVAQAPAGGFPFASTDDDNNDLPF</sequence>
<evidence type="ECO:0000256" key="2">
    <source>
        <dbReference type="PROSITE-ProRule" id="PRU00252"/>
    </source>
</evidence>
<dbReference type="AlphaFoldDB" id="A0A6G9AWR2"/>
<gene>
    <name evidence="4" type="ORF">G8759_31185</name>
</gene>
<dbReference type="GO" id="GO:0003697">
    <property type="term" value="F:single-stranded DNA binding"/>
    <property type="evidence" value="ECO:0007669"/>
    <property type="project" value="InterPro"/>
</dbReference>
<dbReference type="SUPFAM" id="SSF50249">
    <property type="entry name" value="Nucleic acid-binding proteins"/>
    <property type="match status" value="1"/>
</dbReference>
<dbReference type="PROSITE" id="PS50935">
    <property type="entry name" value="SSB"/>
    <property type="match status" value="1"/>
</dbReference>
<evidence type="ECO:0000256" key="1">
    <source>
        <dbReference type="ARBA" id="ARBA00023125"/>
    </source>
</evidence>
<reference evidence="4 5" key="1">
    <citation type="submission" date="2020-03" db="EMBL/GenBank/DDBJ databases">
        <authorList>
            <person name="Kim M.K."/>
        </authorList>
    </citation>
    <scope>NUCLEOTIDE SEQUENCE [LARGE SCALE GENOMIC DNA]</scope>
    <source>
        <strain evidence="4 5">BT328</strain>
    </source>
</reference>
<protein>
    <submittedName>
        <fullName evidence="4">DUF3127 domain-containing protein</fullName>
    </submittedName>
</protein>
<feature type="compositionally biased region" description="Pro residues" evidence="3">
    <location>
        <begin position="107"/>
        <end position="119"/>
    </location>
</feature>
<evidence type="ECO:0000313" key="4">
    <source>
        <dbReference type="EMBL" id="QIP16788.1"/>
    </source>
</evidence>
<accession>A0A6G9AWR2</accession>
<dbReference type="InterPro" id="IPR012340">
    <property type="entry name" value="NA-bd_OB-fold"/>
</dbReference>
<keyword evidence="5" id="KW-1185">Reference proteome</keyword>
<proteinExistence type="predicted"/>
<dbReference type="RefSeq" id="WP_167217007.1">
    <property type="nucleotide sequence ID" value="NZ_CP050063.1"/>
</dbReference>
<dbReference type="Proteomes" id="UP000501802">
    <property type="component" value="Chromosome"/>
</dbReference>
<name>A0A6G9AWR2_9BACT</name>
<dbReference type="Pfam" id="PF11325">
    <property type="entry name" value="DUF3127"/>
    <property type="match status" value="1"/>
</dbReference>
<evidence type="ECO:0000313" key="5">
    <source>
        <dbReference type="Proteomes" id="UP000501802"/>
    </source>
</evidence>
<feature type="region of interest" description="Disordered" evidence="3">
    <location>
        <begin position="103"/>
        <end position="153"/>
    </location>
</feature>